<feature type="compositionally biased region" description="Pro residues" evidence="3">
    <location>
        <begin position="8"/>
        <end position="18"/>
    </location>
</feature>
<dbReference type="PROSITE" id="PS50176">
    <property type="entry name" value="ARM_REPEAT"/>
    <property type="match status" value="1"/>
</dbReference>
<accession>A0A8B8QCQ4</accession>
<protein>
    <submittedName>
        <fullName evidence="6 7">Vacuolar protein 8</fullName>
    </submittedName>
</protein>
<dbReference type="InterPro" id="IPR054296">
    <property type="entry name" value="DUF7032"/>
</dbReference>
<dbReference type="Proteomes" id="UP000827889">
    <property type="component" value="Chromosome 7"/>
</dbReference>
<sequence length="581" mass="61944">MEMHPSAAAPPPPSPQQPPSSAAASPQSLLDLINPLLSLLLLSSLTVRSFAGRWQSLRSKLTSLHSSLSSLSSSPHWSDNPLLQTLLPNLLSTLHRLKSLHDHCSDPSFNGGKLHMQSDLDMASTSLSNHLHDLDLLLRSGVLHQSNAIVLSQPGPGSGKDDVQLFVKDLFTRLQIGGIEFKKKALESLLQLLADDEKSASLVAKEGNVAYLIHLLDLNMSSSVREKALAAVSILASANDESRKSVFEGGGLGPLLRIIETGSSAFKEKAAIAVEAITADLENAWAISAYSGVSVLVEACRSSSPAAQSHAVGAIRNVACVEDIKVALAEEGAVPVLVQLLSSSSTSAIEKSAGSIAILAESGEYFRTLILQERGLQKLMRLIQDLSSPDALESVLRAISSLLASDAVARILSSSTAFIVQIGELIKHGNIRLQQISASLLSNLSLSDGNKRAISSCMSSLLKLMESPKPVGLQDSAAQALVALLTVRSNRKELVRDEKCVTRLVQMLDPENELVPKRLPVAVAAAIVGTASQGCRKRLVAAGAHQHMQRLAEMEVAGARKASHRLAGNKLKTIFSRTWRE</sequence>
<keyword evidence="1" id="KW-0677">Repeat</keyword>
<name>A0A8B8QCQ4_9MYRT</name>
<reference evidence="6" key="1">
    <citation type="submission" date="2025-04" db="UniProtKB">
        <authorList>
            <consortium name="RefSeq"/>
        </authorList>
    </citation>
    <scope>IDENTIFICATION</scope>
    <source>
        <tissue evidence="7">Leaf</tissue>
    </source>
</reference>
<evidence type="ECO:0000313" key="6">
    <source>
        <dbReference type="RefSeq" id="XP_030544328.1"/>
    </source>
</evidence>
<dbReference type="AlphaFoldDB" id="A0A8B8QCQ4"/>
<evidence type="ECO:0000313" key="7">
    <source>
        <dbReference type="RefSeq" id="XP_048137590.1"/>
    </source>
</evidence>
<evidence type="ECO:0000256" key="3">
    <source>
        <dbReference type="SAM" id="MobiDB-lite"/>
    </source>
</evidence>
<dbReference type="Pfam" id="PF23005">
    <property type="entry name" value="DUF7032"/>
    <property type="match status" value="1"/>
</dbReference>
<evidence type="ECO:0000313" key="5">
    <source>
        <dbReference type="Proteomes" id="UP000827889"/>
    </source>
</evidence>
<dbReference type="Gene3D" id="1.25.10.10">
    <property type="entry name" value="Leucine-rich Repeat Variant"/>
    <property type="match status" value="2"/>
</dbReference>
<dbReference type="SMART" id="SM00185">
    <property type="entry name" value="ARM"/>
    <property type="match status" value="5"/>
</dbReference>
<dbReference type="SUPFAM" id="SSF48371">
    <property type="entry name" value="ARM repeat"/>
    <property type="match status" value="1"/>
</dbReference>
<dbReference type="OrthoDB" id="7537227at2759"/>
<dbReference type="PANTHER" id="PTHR46043:SF2">
    <property type="entry name" value="ARM REPEAT SUPERFAMILY PROTEIN"/>
    <property type="match status" value="1"/>
</dbReference>
<dbReference type="GeneID" id="115750862"/>
<organism evidence="5 6">
    <name type="scientific">Rhodamnia argentea</name>
    <dbReference type="NCBI Taxonomy" id="178133"/>
    <lineage>
        <taxon>Eukaryota</taxon>
        <taxon>Viridiplantae</taxon>
        <taxon>Streptophyta</taxon>
        <taxon>Embryophyta</taxon>
        <taxon>Tracheophyta</taxon>
        <taxon>Spermatophyta</taxon>
        <taxon>Magnoliopsida</taxon>
        <taxon>eudicotyledons</taxon>
        <taxon>Gunneridae</taxon>
        <taxon>Pentapetalae</taxon>
        <taxon>rosids</taxon>
        <taxon>malvids</taxon>
        <taxon>Myrtales</taxon>
        <taxon>Myrtaceae</taxon>
        <taxon>Myrtoideae</taxon>
        <taxon>Myrteae</taxon>
        <taxon>Australasian group</taxon>
        <taxon>Rhodamnia</taxon>
    </lineage>
</organism>
<proteinExistence type="predicted"/>
<gene>
    <name evidence="6 7" type="primary">LOC115750862</name>
</gene>
<dbReference type="RefSeq" id="XP_030544328.1">
    <property type="nucleotide sequence ID" value="XM_030688468.1"/>
</dbReference>
<dbReference type="InterPro" id="IPR011989">
    <property type="entry name" value="ARM-like"/>
</dbReference>
<dbReference type="KEGG" id="rarg:115750862"/>
<dbReference type="InterPro" id="IPR016024">
    <property type="entry name" value="ARM-type_fold"/>
</dbReference>
<evidence type="ECO:0000256" key="1">
    <source>
        <dbReference type="ARBA" id="ARBA00022737"/>
    </source>
</evidence>
<evidence type="ECO:0000256" key="2">
    <source>
        <dbReference type="PROSITE-ProRule" id="PRU00259"/>
    </source>
</evidence>
<dbReference type="InterPro" id="IPR000225">
    <property type="entry name" value="Armadillo"/>
</dbReference>
<feature type="domain" description="DUF7032" evidence="4">
    <location>
        <begin position="36"/>
        <end position="142"/>
    </location>
</feature>
<evidence type="ECO:0000259" key="4">
    <source>
        <dbReference type="Pfam" id="PF23005"/>
    </source>
</evidence>
<keyword evidence="5" id="KW-1185">Reference proteome</keyword>
<feature type="region of interest" description="Disordered" evidence="3">
    <location>
        <begin position="1"/>
        <end position="25"/>
    </location>
</feature>
<dbReference type="Pfam" id="PF00514">
    <property type="entry name" value="Arm"/>
    <property type="match status" value="1"/>
</dbReference>
<dbReference type="RefSeq" id="XP_048137590.1">
    <property type="nucleotide sequence ID" value="XM_048281633.1"/>
</dbReference>
<feature type="repeat" description="ARM" evidence="2">
    <location>
        <begin position="332"/>
        <end position="360"/>
    </location>
</feature>
<dbReference type="PANTHER" id="PTHR46043">
    <property type="entry name" value="ARM REPEAT SUPERFAMILY PROTEIN"/>
    <property type="match status" value="1"/>
</dbReference>